<reference evidence="4 5" key="1">
    <citation type="submission" date="2020-07" db="EMBL/GenBank/DDBJ databases">
        <title>Genomic Encyclopedia of Type Strains, Phase IV (KMG-IV): sequencing the most valuable type-strain genomes for metagenomic binning, comparative biology and taxonomic classification.</title>
        <authorList>
            <person name="Goeker M."/>
        </authorList>
    </citation>
    <scope>NUCLEOTIDE SEQUENCE [LARGE SCALE GENOMIC DNA]</scope>
    <source>
        <strain evidence="4 5">DSM 45533</strain>
    </source>
</reference>
<dbReference type="NCBIfam" id="TIGR00685">
    <property type="entry name" value="T6PP"/>
    <property type="match status" value="1"/>
</dbReference>
<proteinExistence type="inferred from homology"/>
<comment type="pathway">
    <text evidence="3">Glycan biosynthesis; trehalose biosynthesis.</text>
</comment>
<evidence type="ECO:0000313" key="5">
    <source>
        <dbReference type="Proteomes" id="UP000530928"/>
    </source>
</evidence>
<evidence type="ECO:0000313" key="4">
    <source>
        <dbReference type="EMBL" id="MBA2895220.1"/>
    </source>
</evidence>
<dbReference type="GO" id="GO:0046872">
    <property type="term" value="F:metal ion binding"/>
    <property type="evidence" value="ECO:0007669"/>
    <property type="project" value="UniProtKB-KW"/>
</dbReference>
<dbReference type="EMBL" id="JACDUR010000007">
    <property type="protein sequence ID" value="MBA2895220.1"/>
    <property type="molecule type" value="Genomic_DNA"/>
</dbReference>
<evidence type="ECO:0000256" key="1">
    <source>
        <dbReference type="ARBA" id="ARBA00022801"/>
    </source>
</evidence>
<dbReference type="InterPro" id="IPR036412">
    <property type="entry name" value="HAD-like_sf"/>
</dbReference>
<dbReference type="InterPro" id="IPR044651">
    <property type="entry name" value="OTSB-like"/>
</dbReference>
<dbReference type="UniPathway" id="UPA00299"/>
<dbReference type="Pfam" id="PF02358">
    <property type="entry name" value="Trehalose_PPase"/>
    <property type="match status" value="1"/>
</dbReference>
<gene>
    <name evidence="4" type="ORF">HNR30_006606</name>
</gene>
<dbReference type="GO" id="GO:0005992">
    <property type="term" value="P:trehalose biosynthetic process"/>
    <property type="evidence" value="ECO:0007669"/>
    <property type="project" value="UniProtKB-UniPathway"/>
</dbReference>
<sequence>MTPTPKTEAGKAGLEAILTDPSGTLIGLDFDGTLAPIVEDPAAARAHPAVAGTLARLRARVGDIVIITGRPGQDLVGGLPVLGHYGLEQWADGELHAPPEHPGVEVARKALAAMELPPGVRVEDKGHSVAVHTRQAADPAGALRALDGPLRELAHANGLAAEPGRFVLELRPPGMDKGVALRAYVERTGSRSVLYVGDDLGDLKAFDAVEELRAAGIPGVTVASSSDEVTELAARADLVVAGPDGVVDLLASLCERIASGAA</sequence>
<dbReference type="Gene3D" id="3.40.50.1000">
    <property type="entry name" value="HAD superfamily/HAD-like"/>
    <property type="match status" value="1"/>
</dbReference>
<dbReference type="AlphaFoldDB" id="A0A7W0CQE7"/>
<keyword evidence="5" id="KW-1185">Reference proteome</keyword>
<dbReference type="EC" id="3.1.3.12" evidence="3"/>
<accession>A0A7W0CQE7</accession>
<dbReference type="Proteomes" id="UP000530928">
    <property type="component" value="Unassembled WGS sequence"/>
</dbReference>
<dbReference type="PANTHER" id="PTHR43768">
    <property type="entry name" value="TREHALOSE 6-PHOSPHATE PHOSPHATASE"/>
    <property type="match status" value="1"/>
</dbReference>
<name>A0A7W0CQE7_9ACTN</name>
<dbReference type="InterPro" id="IPR023214">
    <property type="entry name" value="HAD_sf"/>
</dbReference>
<evidence type="ECO:0000256" key="3">
    <source>
        <dbReference type="RuleBase" id="RU361117"/>
    </source>
</evidence>
<evidence type="ECO:0000256" key="2">
    <source>
        <dbReference type="ARBA" id="ARBA00024179"/>
    </source>
</evidence>
<dbReference type="SUPFAM" id="SSF56784">
    <property type="entry name" value="HAD-like"/>
    <property type="match status" value="1"/>
</dbReference>
<dbReference type="InterPro" id="IPR003337">
    <property type="entry name" value="Trehalose_PPase"/>
</dbReference>
<comment type="catalytic activity">
    <reaction evidence="3">
        <text>alpha,alpha-trehalose 6-phosphate + H2O = alpha,alpha-trehalose + phosphate</text>
        <dbReference type="Rhea" id="RHEA:23420"/>
        <dbReference type="ChEBI" id="CHEBI:15377"/>
        <dbReference type="ChEBI" id="CHEBI:16551"/>
        <dbReference type="ChEBI" id="CHEBI:43474"/>
        <dbReference type="ChEBI" id="CHEBI:58429"/>
        <dbReference type="EC" id="3.1.3.12"/>
    </reaction>
</comment>
<keyword evidence="3" id="KW-0460">Magnesium</keyword>
<dbReference type="GO" id="GO:0004805">
    <property type="term" value="F:trehalose-phosphatase activity"/>
    <property type="evidence" value="ECO:0007669"/>
    <property type="project" value="UniProtKB-EC"/>
</dbReference>
<comment type="caution">
    <text evidence="4">The sequence shown here is derived from an EMBL/GenBank/DDBJ whole genome shotgun (WGS) entry which is preliminary data.</text>
</comment>
<dbReference type="Gene3D" id="3.30.70.1020">
    <property type="entry name" value="Trehalose-6-phosphate phosphatase related protein, domain 2"/>
    <property type="match status" value="1"/>
</dbReference>
<dbReference type="PANTHER" id="PTHR43768:SF3">
    <property type="entry name" value="TREHALOSE 6-PHOSPHATE PHOSPHATASE"/>
    <property type="match status" value="1"/>
</dbReference>
<comment type="similarity">
    <text evidence="3">Belongs to the trehalose phosphatase family.</text>
</comment>
<protein>
    <recommendedName>
        <fullName evidence="3">Trehalose 6-phosphate phosphatase</fullName>
        <ecNumber evidence="3">3.1.3.12</ecNumber>
    </recommendedName>
</protein>
<dbReference type="RefSeq" id="WP_181613995.1">
    <property type="nucleotide sequence ID" value="NZ_BAABAM010000009.1"/>
</dbReference>
<comment type="cofactor">
    <cofactor evidence="3">
        <name>Mg(2+)</name>
        <dbReference type="ChEBI" id="CHEBI:18420"/>
    </cofactor>
</comment>
<keyword evidence="1 3" id="KW-0378">Hydrolase</keyword>
<organism evidence="4 5">
    <name type="scientific">Nonomuraea soli</name>
    <dbReference type="NCBI Taxonomy" id="1032476"/>
    <lineage>
        <taxon>Bacteria</taxon>
        <taxon>Bacillati</taxon>
        <taxon>Actinomycetota</taxon>
        <taxon>Actinomycetes</taxon>
        <taxon>Streptosporangiales</taxon>
        <taxon>Streptosporangiaceae</taxon>
        <taxon>Nonomuraea</taxon>
    </lineage>
</organism>
<keyword evidence="3" id="KW-0479">Metal-binding</keyword>
<comment type="function">
    <text evidence="2 3">Removes the phosphate from trehalose 6-phosphate to produce free trehalose.</text>
</comment>